<reference evidence="2" key="1">
    <citation type="journal article" date="2019" name="Int. J. Syst. Evol. Microbiol.">
        <title>The Global Catalogue of Microorganisms (GCM) 10K type strain sequencing project: providing services to taxonomists for standard genome sequencing and annotation.</title>
        <authorList>
            <consortium name="The Broad Institute Genomics Platform"/>
            <consortium name="The Broad Institute Genome Sequencing Center for Infectious Disease"/>
            <person name="Wu L."/>
            <person name="Ma J."/>
        </authorList>
    </citation>
    <scope>NUCLEOTIDE SEQUENCE [LARGE SCALE GENOMIC DNA]</scope>
    <source>
        <strain evidence="2">KCTC 42953</strain>
    </source>
</reference>
<accession>A0ABV7JD04</accession>
<proteinExistence type="predicted"/>
<dbReference type="RefSeq" id="WP_269799117.1">
    <property type="nucleotide sequence ID" value="NZ_JBHRTS010000005.1"/>
</dbReference>
<gene>
    <name evidence="1" type="ORF">ACFODZ_10280</name>
</gene>
<evidence type="ECO:0000313" key="2">
    <source>
        <dbReference type="Proteomes" id="UP001595533"/>
    </source>
</evidence>
<dbReference type="Proteomes" id="UP001595533">
    <property type="component" value="Unassembled WGS sequence"/>
</dbReference>
<dbReference type="EMBL" id="JBHRTS010000005">
    <property type="protein sequence ID" value="MFC3194623.1"/>
    <property type="molecule type" value="Genomic_DNA"/>
</dbReference>
<evidence type="ECO:0000313" key="1">
    <source>
        <dbReference type="EMBL" id="MFC3194623.1"/>
    </source>
</evidence>
<comment type="caution">
    <text evidence="1">The sequence shown here is derived from an EMBL/GenBank/DDBJ whole genome shotgun (WGS) entry which is preliminary data.</text>
</comment>
<keyword evidence="2" id="KW-1185">Reference proteome</keyword>
<protein>
    <submittedName>
        <fullName evidence="1">Uncharacterized protein</fullName>
    </submittedName>
</protein>
<organism evidence="1 2">
    <name type="scientific">Marinicella sediminis</name>
    <dbReference type="NCBI Taxonomy" id="1792834"/>
    <lineage>
        <taxon>Bacteria</taxon>
        <taxon>Pseudomonadati</taxon>
        <taxon>Pseudomonadota</taxon>
        <taxon>Gammaproteobacteria</taxon>
        <taxon>Lysobacterales</taxon>
        <taxon>Marinicellaceae</taxon>
        <taxon>Marinicella</taxon>
    </lineage>
</organism>
<sequence length="40" mass="4495">MKHMLVFAVQKKACADDVVRASIKAMIAVAAFNFVWNKIE</sequence>
<name>A0ABV7JD04_9GAMM</name>